<dbReference type="Gene3D" id="3.40.50.1820">
    <property type="entry name" value="alpha/beta hydrolase"/>
    <property type="match status" value="1"/>
</dbReference>
<keyword evidence="5" id="KW-1185">Reference proteome</keyword>
<dbReference type="Proteomes" id="UP000298179">
    <property type="component" value="Unassembled WGS sequence"/>
</dbReference>
<evidence type="ECO:0000256" key="2">
    <source>
        <dbReference type="SAM" id="MobiDB-lite"/>
    </source>
</evidence>
<dbReference type="InterPro" id="IPR029058">
    <property type="entry name" value="AB_hydrolase_fold"/>
</dbReference>
<organism evidence="4 5">
    <name type="scientific">Jiella endophytica</name>
    <dbReference type="NCBI Taxonomy" id="2558362"/>
    <lineage>
        <taxon>Bacteria</taxon>
        <taxon>Pseudomonadati</taxon>
        <taxon>Pseudomonadota</taxon>
        <taxon>Alphaproteobacteria</taxon>
        <taxon>Hyphomicrobiales</taxon>
        <taxon>Aurantimonadaceae</taxon>
        <taxon>Jiella</taxon>
    </lineage>
</organism>
<feature type="region of interest" description="Disordered" evidence="2">
    <location>
        <begin position="30"/>
        <end position="51"/>
    </location>
</feature>
<evidence type="ECO:0000313" key="4">
    <source>
        <dbReference type="EMBL" id="TFF27578.1"/>
    </source>
</evidence>
<accession>A0A4Y8RUH8</accession>
<evidence type="ECO:0000313" key="5">
    <source>
        <dbReference type="Proteomes" id="UP000298179"/>
    </source>
</evidence>
<dbReference type="AlphaFoldDB" id="A0A4Y8RUH8"/>
<comment type="caution">
    <text evidence="4">The sequence shown here is derived from an EMBL/GenBank/DDBJ whole genome shotgun (WGS) entry which is preliminary data.</text>
</comment>
<dbReference type="InterPro" id="IPR050300">
    <property type="entry name" value="GDXG_lipolytic_enzyme"/>
</dbReference>
<evidence type="ECO:0000259" key="3">
    <source>
        <dbReference type="Pfam" id="PF20434"/>
    </source>
</evidence>
<dbReference type="InterPro" id="IPR049492">
    <property type="entry name" value="BD-FAE-like_dom"/>
</dbReference>
<proteinExistence type="predicted"/>
<gene>
    <name evidence="4" type="ORF">E3C22_03735</name>
</gene>
<dbReference type="SUPFAM" id="SSF53474">
    <property type="entry name" value="alpha/beta-Hydrolases"/>
    <property type="match status" value="1"/>
</dbReference>
<dbReference type="GO" id="GO:0016787">
    <property type="term" value="F:hydrolase activity"/>
    <property type="evidence" value="ECO:0007669"/>
    <property type="project" value="UniProtKB-KW"/>
</dbReference>
<dbReference type="PANTHER" id="PTHR48081">
    <property type="entry name" value="AB HYDROLASE SUPERFAMILY PROTEIN C4A8.06C"/>
    <property type="match status" value="1"/>
</dbReference>
<dbReference type="Pfam" id="PF20434">
    <property type="entry name" value="BD-FAE"/>
    <property type="match status" value="1"/>
</dbReference>
<keyword evidence="1 4" id="KW-0378">Hydrolase</keyword>
<name>A0A4Y8RUH8_9HYPH</name>
<dbReference type="PANTHER" id="PTHR48081:SF6">
    <property type="entry name" value="PEPTIDASE S9 PROLYL OLIGOPEPTIDASE CATALYTIC DOMAIN-CONTAINING PROTEIN"/>
    <property type="match status" value="1"/>
</dbReference>
<dbReference type="RefSeq" id="WP_134760326.1">
    <property type="nucleotide sequence ID" value="NZ_SOZD01000001.1"/>
</dbReference>
<dbReference type="EMBL" id="SOZD01000001">
    <property type="protein sequence ID" value="TFF27578.1"/>
    <property type="molecule type" value="Genomic_DNA"/>
</dbReference>
<protein>
    <submittedName>
        <fullName evidence="4">Alpha/beta hydrolase</fullName>
    </submittedName>
</protein>
<reference evidence="4 5" key="1">
    <citation type="submission" date="2019-03" db="EMBL/GenBank/DDBJ databases">
        <title>Jiella endophytica sp. nov., a novel endophytic bacterium isolated from root of Ficus microcarpa Linn. f.</title>
        <authorList>
            <person name="Tuo L."/>
        </authorList>
    </citation>
    <scope>NUCLEOTIDE SEQUENCE [LARGE SCALE GENOMIC DNA]</scope>
    <source>
        <strain evidence="4 5">CBS5Q-3</strain>
    </source>
</reference>
<dbReference type="OrthoDB" id="9771666at2"/>
<sequence>MIDRRSLLLQSAATLFVPVARAEPRIDRIALWPGKPPGGGGPTGPEDVSRKGAVSNISQPRLDRVLPERPNGAAILIAAGGGYKRISIGNEGFPAARWLAARGITAYILTYRLPGEGWDVGPLAPLQDAQRAIRVIRAGAMATGIDPERLGVLGFSAGGHLLGMAAAWSGENSYPAVDAADELSARPDAAALIYPVITLEPPYDRTATRRSLVGDNPSQAARDLWSVDSHVRRGCPPMFLLQAADDPIVDPANATIMAEACRAAGIPAELHLLPGGGHGFGMGRAGTPSANWADGMTGWLRRNRLIA</sequence>
<evidence type="ECO:0000256" key="1">
    <source>
        <dbReference type="ARBA" id="ARBA00022801"/>
    </source>
</evidence>
<feature type="domain" description="BD-FAE-like" evidence="3">
    <location>
        <begin position="78"/>
        <end position="259"/>
    </location>
</feature>